<dbReference type="GO" id="GO:0006457">
    <property type="term" value="P:protein folding"/>
    <property type="evidence" value="ECO:0007669"/>
    <property type="project" value="InterPro"/>
</dbReference>
<dbReference type="PANTHER" id="PTHR45625">
    <property type="entry name" value="PEPTIDYL-PROLYL CIS-TRANS ISOMERASE-RELATED"/>
    <property type="match status" value="1"/>
</dbReference>
<dbReference type="SMART" id="SM00504">
    <property type="entry name" value="Ubox"/>
    <property type="match status" value="1"/>
</dbReference>
<dbReference type="SUPFAM" id="SSF57850">
    <property type="entry name" value="RING/U-box"/>
    <property type="match status" value="1"/>
</dbReference>
<name>A0A914CQM8_9BILA</name>
<reference evidence="25" key="1">
    <citation type="submission" date="2022-11" db="UniProtKB">
        <authorList>
            <consortium name="WormBaseParasite"/>
        </authorList>
    </citation>
    <scope>IDENTIFICATION</scope>
</reference>
<keyword evidence="12" id="KW-0007">Acetylation</keyword>
<keyword evidence="7" id="KW-0507">mRNA processing</keyword>
<keyword evidence="10" id="KW-0833">Ubl conjugation pathway</keyword>
<accession>A0A914CQM8</accession>
<evidence type="ECO:0000256" key="18">
    <source>
        <dbReference type="ARBA" id="ARBA00073734"/>
    </source>
</evidence>
<sequence>MGKKQHQKDKLYLTTKEWKEIGGHKDDSDTRLQRANFKRLPFTHCALSFLPFEDPVCSPEGVIFDMSAIIPYLKKHGINPINGKKMSAKDLLVLHFSKDEDGNFRCPVTYRTFTPTSVIVAIRTTGNVYSNEAVEELNLKRNHLKDLLNDEPFQRKDIIVLQDPNDLQKFNMETFYHVQFDTKTKAEIAAEKKAMESPQFFINKLNSEAKEALSKLERNYVAPKPSVSVEQTADAINAAHYSQGRVAAGFTSTTMEPITTNKAAILDESIVKYSRVTKNGYVRVITNHGPLNLELYCKVAPRACENFITHCRNGYYNGTKFHRSIKHFMVQGGDPTNSGKGGESIWGKPFEDEISGSYRFEGRGVLAMANKGSNTNGSQFFITYRSCKHLDGKHTIFGKVVGGLDTLNSIEQVETDLETDMPKEPIYFMAVEVFVDPLEEAAQKVETERKALKEKEDKHKSASNNISNEPAKPKAYTSGVGKYIKPALKVGLKRNAEEESDAPTKIIKKNIRPAFADFSSW</sequence>
<feature type="region of interest" description="Disordered" evidence="21">
    <location>
        <begin position="449"/>
        <end position="474"/>
    </location>
</feature>
<evidence type="ECO:0000313" key="25">
    <source>
        <dbReference type="WBParaSite" id="ACRNAN_scaffold134.g17370.t1"/>
    </source>
</evidence>
<dbReference type="PROSITE" id="PS50072">
    <property type="entry name" value="CSA_PPIASE_2"/>
    <property type="match status" value="1"/>
</dbReference>
<dbReference type="InterPro" id="IPR044666">
    <property type="entry name" value="Cyclophilin_A-like"/>
</dbReference>
<comment type="subunit">
    <text evidence="17">Component of the minor spliceosome, which splices U12-type introns. Within this complex, interacts with PRPF8/PRP8, EFTUD2/SNU114 and PLRG1. Interacts with isoform 2 of BSG. Interacts (via the PPIase cyclophilin-type domain) with CRNKL1; they may form a trimeric complex with HSP90.</text>
</comment>
<evidence type="ECO:0000256" key="11">
    <source>
        <dbReference type="ARBA" id="ARBA00022843"/>
    </source>
</evidence>
<keyword evidence="24" id="KW-1185">Reference proteome</keyword>
<evidence type="ECO:0000259" key="22">
    <source>
        <dbReference type="PROSITE" id="PS50072"/>
    </source>
</evidence>
<dbReference type="GO" id="GO:0000209">
    <property type="term" value="P:protein polyubiquitination"/>
    <property type="evidence" value="ECO:0007669"/>
    <property type="project" value="TreeGrafter"/>
</dbReference>
<evidence type="ECO:0000256" key="7">
    <source>
        <dbReference type="ARBA" id="ARBA00022664"/>
    </source>
</evidence>
<dbReference type="PRINTS" id="PR00153">
    <property type="entry name" value="CSAPPISMRASE"/>
</dbReference>
<evidence type="ECO:0000256" key="8">
    <source>
        <dbReference type="ARBA" id="ARBA00022679"/>
    </source>
</evidence>
<organism evidence="24 25">
    <name type="scientific">Acrobeloides nanus</name>
    <dbReference type="NCBI Taxonomy" id="290746"/>
    <lineage>
        <taxon>Eukaryota</taxon>
        <taxon>Metazoa</taxon>
        <taxon>Ecdysozoa</taxon>
        <taxon>Nematoda</taxon>
        <taxon>Chromadorea</taxon>
        <taxon>Rhabditida</taxon>
        <taxon>Tylenchina</taxon>
        <taxon>Cephalobomorpha</taxon>
        <taxon>Cephaloboidea</taxon>
        <taxon>Cephalobidae</taxon>
        <taxon>Acrobeloides</taxon>
    </lineage>
</organism>
<evidence type="ECO:0000256" key="16">
    <source>
        <dbReference type="ARBA" id="ARBA00059251"/>
    </source>
</evidence>
<evidence type="ECO:0000256" key="19">
    <source>
        <dbReference type="ARBA" id="ARBA00078275"/>
    </source>
</evidence>
<dbReference type="GO" id="GO:0006397">
    <property type="term" value="P:mRNA processing"/>
    <property type="evidence" value="ECO:0007669"/>
    <property type="project" value="UniProtKB-KW"/>
</dbReference>
<dbReference type="AlphaFoldDB" id="A0A914CQM8"/>
<dbReference type="InterPro" id="IPR003613">
    <property type="entry name" value="Ubox_domain"/>
</dbReference>
<evidence type="ECO:0000256" key="17">
    <source>
        <dbReference type="ARBA" id="ARBA00061807"/>
    </source>
</evidence>
<comment type="similarity">
    <text evidence="4">Belongs to the cyclophilin-type PPIase family. PPIL2 subfamily.</text>
</comment>
<dbReference type="InterPro" id="IPR026951">
    <property type="entry name" value="PPIL2_U-box_dom"/>
</dbReference>
<keyword evidence="11" id="KW-0832">Ubl conjugation</keyword>
<comment type="pathway">
    <text evidence="3">Protein modification; protein ubiquitination.</text>
</comment>
<dbReference type="GO" id="GO:0008380">
    <property type="term" value="P:RNA splicing"/>
    <property type="evidence" value="ECO:0007669"/>
    <property type="project" value="UniProtKB-KW"/>
</dbReference>
<dbReference type="GO" id="GO:0061630">
    <property type="term" value="F:ubiquitin protein ligase activity"/>
    <property type="evidence" value="ECO:0007669"/>
    <property type="project" value="UniProtKB-EC"/>
</dbReference>
<feature type="compositionally biased region" description="Basic and acidic residues" evidence="21">
    <location>
        <begin position="449"/>
        <end position="460"/>
    </location>
</feature>
<keyword evidence="6" id="KW-1017">Isopeptide bond</keyword>
<dbReference type="CDD" id="cd16663">
    <property type="entry name" value="RING-Ubox_PPIL2"/>
    <property type="match status" value="1"/>
</dbReference>
<evidence type="ECO:0000256" key="6">
    <source>
        <dbReference type="ARBA" id="ARBA00022499"/>
    </source>
</evidence>
<keyword evidence="8" id="KW-0808">Transferase</keyword>
<dbReference type="InterPro" id="IPR029000">
    <property type="entry name" value="Cyclophilin-like_dom_sf"/>
</dbReference>
<evidence type="ECO:0000256" key="21">
    <source>
        <dbReference type="SAM" id="MobiDB-lite"/>
    </source>
</evidence>
<dbReference type="CDD" id="cd01923">
    <property type="entry name" value="cyclophilin_RING"/>
    <property type="match status" value="1"/>
</dbReference>
<evidence type="ECO:0000256" key="2">
    <source>
        <dbReference type="ARBA" id="ARBA00004123"/>
    </source>
</evidence>
<dbReference type="Pfam" id="PF04641">
    <property type="entry name" value="Rtf2"/>
    <property type="match status" value="1"/>
</dbReference>
<feature type="domain" description="PPIase cyclophilin-type" evidence="22">
    <location>
        <begin position="286"/>
        <end position="433"/>
    </location>
</feature>
<evidence type="ECO:0000256" key="10">
    <source>
        <dbReference type="ARBA" id="ARBA00022786"/>
    </source>
</evidence>
<keyword evidence="13" id="KW-0175">Coiled coil</keyword>
<dbReference type="EC" id="2.3.2.27" evidence="5"/>
<evidence type="ECO:0000256" key="5">
    <source>
        <dbReference type="ARBA" id="ARBA00012483"/>
    </source>
</evidence>
<dbReference type="InterPro" id="IPR020892">
    <property type="entry name" value="Cyclophilin-type_PPIase_CS"/>
</dbReference>
<dbReference type="GO" id="GO:0003755">
    <property type="term" value="F:peptidyl-prolyl cis-trans isomerase activity"/>
    <property type="evidence" value="ECO:0007669"/>
    <property type="project" value="InterPro"/>
</dbReference>
<dbReference type="InterPro" id="IPR013083">
    <property type="entry name" value="Znf_RING/FYVE/PHD"/>
</dbReference>
<dbReference type="Gene3D" id="3.30.40.10">
    <property type="entry name" value="Zinc/RING finger domain, C3HC4 (zinc finger)"/>
    <property type="match status" value="1"/>
</dbReference>
<dbReference type="PROSITE" id="PS00170">
    <property type="entry name" value="CSA_PPIASE_1"/>
    <property type="match status" value="1"/>
</dbReference>
<evidence type="ECO:0000256" key="13">
    <source>
        <dbReference type="ARBA" id="ARBA00023054"/>
    </source>
</evidence>
<proteinExistence type="inferred from homology"/>
<dbReference type="GO" id="GO:0071013">
    <property type="term" value="C:catalytic step 2 spliceosome"/>
    <property type="evidence" value="ECO:0007669"/>
    <property type="project" value="TreeGrafter"/>
</dbReference>
<dbReference type="Proteomes" id="UP000887540">
    <property type="component" value="Unplaced"/>
</dbReference>
<dbReference type="FunFam" id="3.30.40.10:FF:000079">
    <property type="entry name" value="Peptidyl-prolyl cis-trans isomerase 2"/>
    <property type="match status" value="1"/>
</dbReference>
<evidence type="ECO:0000256" key="12">
    <source>
        <dbReference type="ARBA" id="ARBA00022990"/>
    </source>
</evidence>
<evidence type="ECO:0000313" key="24">
    <source>
        <dbReference type="Proteomes" id="UP000887540"/>
    </source>
</evidence>
<keyword evidence="9" id="KW-0747">Spliceosome</keyword>
<dbReference type="FunFam" id="2.40.100.10:FF:000018">
    <property type="entry name" value="Peptidyl-prolyl cis-trans isomerase-like 2"/>
    <property type="match status" value="1"/>
</dbReference>
<comment type="catalytic activity">
    <reaction evidence="1">
        <text>S-ubiquitinyl-[E2 ubiquitin-conjugating enzyme]-L-cysteine + [acceptor protein]-L-lysine = [E2 ubiquitin-conjugating enzyme]-L-cysteine + N(6)-ubiquitinyl-[acceptor protein]-L-lysine.</text>
        <dbReference type="EC" id="2.3.2.27"/>
    </reaction>
</comment>
<dbReference type="Pfam" id="PF00160">
    <property type="entry name" value="Pro_isomerase"/>
    <property type="match status" value="1"/>
</dbReference>
<protein>
    <recommendedName>
        <fullName evidence="18">RING-type E3 ubiquitin-protein ligase PPIL2</fullName>
        <ecNumber evidence="5">2.3.2.27</ecNumber>
    </recommendedName>
    <alternativeName>
        <fullName evidence="20">CYC4</fullName>
    </alternativeName>
    <alternativeName>
        <fullName evidence="19">Probable inactive peptidyl-prolyl cis-trans isomerase-like 2</fullName>
    </alternativeName>
</protein>
<evidence type="ECO:0000256" key="4">
    <source>
        <dbReference type="ARBA" id="ARBA00007930"/>
    </source>
</evidence>
<dbReference type="PROSITE" id="PS51698">
    <property type="entry name" value="U_BOX"/>
    <property type="match status" value="1"/>
</dbReference>
<dbReference type="PANTHER" id="PTHR45625:SF1">
    <property type="entry name" value="RING-TYPE E3 UBIQUITIN-PROTEIN LIGASE PPIL2"/>
    <property type="match status" value="1"/>
</dbReference>
<evidence type="ECO:0000256" key="20">
    <source>
        <dbReference type="ARBA" id="ARBA00079124"/>
    </source>
</evidence>
<dbReference type="InterPro" id="IPR002130">
    <property type="entry name" value="Cyclophilin-type_PPIase_dom"/>
</dbReference>
<dbReference type="SUPFAM" id="SSF50891">
    <property type="entry name" value="Cyclophilin-like"/>
    <property type="match status" value="1"/>
</dbReference>
<evidence type="ECO:0000256" key="1">
    <source>
        <dbReference type="ARBA" id="ARBA00000900"/>
    </source>
</evidence>
<evidence type="ECO:0000259" key="23">
    <source>
        <dbReference type="PROSITE" id="PS51698"/>
    </source>
</evidence>
<dbReference type="Gene3D" id="2.40.100.10">
    <property type="entry name" value="Cyclophilin-like"/>
    <property type="match status" value="1"/>
</dbReference>
<keyword evidence="15" id="KW-0539">Nucleus</keyword>
<evidence type="ECO:0000256" key="14">
    <source>
        <dbReference type="ARBA" id="ARBA00023187"/>
    </source>
</evidence>
<evidence type="ECO:0000256" key="9">
    <source>
        <dbReference type="ARBA" id="ARBA00022728"/>
    </source>
</evidence>
<dbReference type="WBParaSite" id="ACRNAN_scaffold134.g17370.t1">
    <property type="protein sequence ID" value="ACRNAN_scaffold134.g17370.t1"/>
    <property type="gene ID" value="ACRNAN_scaffold134.g17370"/>
</dbReference>
<comment type="subcellular location">
    <subcellularLocation>
        <location evidence="2">Nucleus</location>
    </subcellularLocation>
</comment>
<keyword evidence="14" id="KW-0508">mRNA splicing</keyword>
<feature type="domain" description="U-box" evidence="23">
    <location>
        <begin position="38"/>
        <end position="111"/>
    </location>
</feature>
<evidence type="ECO:0000256" key="3">
    <source>
        <dbReference type="ARBA" id="ARBA00004906"/>
    </source>
</evidence>
<evidence type="ECO:0000256" key="15">
    <source>
        <dbReference type="ARBA" id="ARBA00023242"/>
    </source>
</evidence>
<comment type="function">
    <text evidence="16">Has a ubiquitin-protein ligase activity acting as an E3 ubiquitin protein ligase or as an ubiquitin-ubiquitin ligase promoting elongation of ubiquitin chains on substrates. By mediating 'Lys-48'-linked polyubiquitination of proteins could target them for proteasomal degradation. May also function as a chaperone, playing a role in transport to the cell membrane of BSG/Basigin for instance. Probable inactive PPIase with no peptidyl-prolyl cis-trans isomerase activity. As a component of the minor spliceosome, involved in the splicing of U12-type introns in pre-mRNAs.</text>
</comment>